<accession>A0A517RCL5</accession>
<evidence type="ECO:0000313" key="1">
    <source>
        <dbReference type="EMBL" id="QDT41630.1"/>
    </source>
</evidence>
<dbReference type="KEGG" id="gaz:Pan241w_16930"/>
<organism evidence="1 2">
    <name type="scientific">Gimesia alba</name>
    <dbReference type="NCBI Taxonomy" id="2527973"/>
    <lineage>
        <taxon>Bacteria</taxon>
        <taxon>Pseudomonadati</taxon>
        <taxon>Planctomycetota</taxon>
        <taxon>Planctomycetia</taxon>
        <taxon>Planctomycetales</taxon>
        <taxon>Planctomycetaceae</taxon>
        <taxon>Gimesia</taxon>
    </lineage>
</organism>
<sequence>MMRLLMLILFRFIYFLSDALREVDLRERRDSVKRHQWWKGDEQMLNQHRQSADMRSKRVERHKIDSEGPACMQTVQILNCVKREGFMVITSSGEKGIN</sequence>
<protein>
    <submittedName>
        <fullName evidence="1">Uncharacterized protein</fullName>
    </submittedName>
</protein>
<dbReference type="EMBL" id="CP036269">
    <property type="protein sequence ID" value="QDT41630.1"/>
    <property type="molecule type" value="Genomic_DNA"/>
</dbReference>
<dbReference type="Proteomes" id="UP000317171">
    <property type="component" value="Chromosome"/>
</dbReference>
<gene>
    <name evidence="1" type="ORF">Pan241w_16930</name>
</gene>
<name>A0A517RCL5_9PLAN</name>
<evidence type="ECO:0000313" key="2">
    <source>
        <dbReference type="Proteomes" id="UP000317171"/>
    </source>
</evidence>
<dbReference type="AlphaFoldDB" id="A0A517RCL5"/>
<reference evidence="1 2" key="1">
    <citation type="submission" date="2019-02" db="EMBL/GenBank/DDBJ databases">
        <title>Deep-cultivation of Planctomycetes and their phenomic and genomic characterization uncovers novel biology.</title>
        <authorList>
            <person name="Wiegand S."/>
            <person name="Jogler M."/>
            <person name="Boedeker C."/>
            <person name="Pinto D."/>
            <person name="Vollmers J."/>
            <person name="Rivas-Marin E."/>
            <person name="Kohn T."/>
            <person name="Peeters S.H."/>
            <person name="Heuer A."/>
            <person name="Rast P."/>
            <person name="Oberbeckmann S."/>
            <person name="Bunk B."/>
            <person name="Jeske O."/>
            <person name="Meyerdierks A."/>
            <person name="Storesund J.E."/>
            <person name="Kallscheuer N."/>
            <person name="Luecker S."/>
            <person name="Lage O.M."/>
            <person name="Pohl T."/>
            <person name="Merkel B.J."/>
            <person name="Hornburger P."/>
            <person name="Mueller R.-W."/>
            <person name="Bruemmer F."/>
            <person name="Labrenz M."/>
            <person name="Spormann A.M."/>
            <person name="Op den Camp H."/>
            <person name="Overmann J."/>
            <person name="Amann R."/>
            <person name="Jetten M.S.M."/>
            <person name="Mascher T."/>
            <person name="Medema M.H."/>
            <person name="Devos D.P."/>
            <person name="Kaster A.-K."/>
            <person name="Ovreas L."/>
            <person name="Rohde M."/>
            <person name="Galperin M.Y."/>
            <person name="Jogler C."/>
        </authorList>
    </citation>
    <scope>NUCLEOTIDE SEQUENCE [LARGE SCALE GENOMIC DNA]</scope>
    <source>
        <strain evidence="1 2">Pan241w</strain>
    </source>
</reference>
<keyword evidence="2" id="KW-1185">Reference proteome</keyword>
<proteinExistence type="predicted"/>